<reference evidence="2" key="1">
    <citation type="journal article" date="2012" name="PLoS ONE">
        <title>Gene sets for utilization of primary and secondary nutrition supplies in the distal gut of endangered iberian lynx.</title>
        <authorList>
            <person name="Alcaide M."/>
            <person name="Messina E."/>
            <person name="Richter M."/>
            <person name="Bargiela R."/>
            <person name="Peplies J."/>
            <person name="Huws S.A."/>
            <person name="Newbold C.J."/>
            <person name="Golyshin P.N."/>
            <person name="Simon M.A."/>
            <person name="Lopez G."/>
            <person name="Yakimov M.M."/>
            <person name="Ferrer M."/>
        </authorList>
    </citation>
    <scope>NUCLEOTIDE SEQUENCE</scope>
</reference>
<feature type="compositionally biased region" description="Polar residues" evidence="1">
    <location>
        <begin position="105"/>
        <end position="122"/>
    </location>
</feature>
<gene>
    <name evidence="2" type="ORF">EVA_15109</name>
</gene>
<dbReference type="EMBL" id="AMCI01005105">
    <property type="protein sequence ID" value="EJW96784.1"/>
    <property type="molecule type" value="Genomic_DNA"/>
</dbReference>
<sequence length="122" mass="14025">MYRKHLQHIVPGRKRQPGTYLKSRQHVLRQTFPSECDTSPSGRCFHRHSRSRSTRKVHCPSPPYLQPTLPRLPMHGQGAHTYLATPWEPVLPSGGSDCRHRRSLPDSQSLHRLQSSYPRGTV</sequence>
<feature type="region of interest" description="Disordered" evidence="1">
    <location>
        <begin position="93"/>
        <end position="122"/>
    </location>
</feature>
<dbReference type="AlphaFoldDB" id="J9GBI9"/>
<comment type="caution">
    <text evidence="2">The sequence shown here is derived from an EMBL/GenBank/DDBJ whole genome shotgun (WGS) entry which is preliminary data.</text>
</comment>
<proteinExistence type="predicted"/>
<feature type="compositionally biased region" description="Basic residues" evidence="1">
    <location>
        <begin position="1"/>
        <end position="16"/>
    </location>
</feature>
<feature type="region of interest" description="Disordered" evidence="1">
    <location>
        <begin position="1"/>
        <end position="20"/>
    </location>
</feature>
<accession>J9GBI9</accession>
<evidence type="ECO:0000256" key="1">
    <source>
        <dbReference type="SAM" id="MobiDB-lite"/>
    </source>
</evidence>
<organism evidence="2">
    <name type="scientific">gut metagenome</name>
    <dbReference type="NCBI Taxonomy" id="749906"/>
    <lineage>
        <taxon>unclassified sequences</taxon>
        <taxon>metagenomes</taxon>
        <taxon>organismal metagenomes</taxon>
    </lineage>
</organism>
<feature type="compositionally biased region" description="Basic residues" evidence="1">
    <location>
        <begin position="44"/>
        <end position="58"/>
    </location>
</feature>
<evidence type="ECO:0000313" key="2">
    <source>
        <dbReference type="EMBL" id="EJW96784.1"/>
    </source>
</evidence>
<name>J9GBI9_9ZZZZ</name>
<protein>
    <submittedName>
        <fullName evidence="2">Uncharacterized protein</fullName>
    </submittedName>
</protein>
<feature type="region of interest" description="Disordered" evidence="1">
    <location>
        <begin position="39"/>
        <end position="64"/>
    </location>
</feature>